<feature type="compositionally biased region" description="Low complexity" evidence="1">
    <location>
        <begin position="304"/>
        <end position="326"/>
    </location>
</feature>
<dbReference type="OrthoDB" id="8456171at2"/>
<keyword evidence="5" id="KW-1185">Reference proteome</keyword>
<gene>
    <name evidence="3" type="ORF">BCF38_10878</name>
    <name evidence="4" type="ORF">SAMN05421539_10878</name>
</gene>
<dbReference type="RefSeq" id="WP_109565281.1">
    <property type="nucleotide sequence ID" value="NZ_QGDJ01000008.1"/>
</dbReference>
<dbReference type="InterPro" id="IPR025493">
    <property type="entry name" value="DUF4384"/>
</dbReference>
<feature type="compositionally biased region" description="Low complexity" evidence="1">
    <location>
        <begin position="182"/>
        <end position="206"/>
    </location>
</feature>
<dbReference type="Proteomes" id="UP000251571">
    <property type="component" value="Unassembled WGS sequence"/>
</dbReference>
<reference evidence="3 5" key="2">
    <citation type="submission" date="2018-03" db="EMBL/GenBank/DDBJ databases">
        <title>Genomic Encyclopedia of Archaeal and Bacterial Type Strains, Phase II (KMG-II): from individual species to whole genera.</title>
        <authorList>
            <person name="Goeker M."/>
        </authorList>
    </citation>
    <scope>NUCLEOTIDE SEQUENCE [LARGE SCALE GENOMIC DNA]</scope>
    <source>
        <strain evidence="3 5">DSM 25227</strain>
    </source>
</reference>
<evidence type="ECO:0000313" key="4">
    <source>
        <dbReference type="EMBL" id="SSA48801.1"/>
    </source>
</evidence>
<feature type="compositionally biased region" description="Low complexity" evidence="1">
    <location>
        <begin position="237"/>
        <end position="258"/>
    </location>
</feature>
<feature type="compositionally biased region" description="Low complexity" evidence="1">
    <location>
        <begin position="333"/>
        <end position="372"/>
    </location>
</feature>
<evidence type="ECO:0000313" key="5">
    <source>
        <dbReference type="Proteomes" id="UP000245839"/>
    </source>
</evidence>
<evidence type="ECO:0000256" key="1">
    <source>
        <dbReference type="SAM" id="MobiDB-lite"/>
    </source>
</evidence>
<dbReference type="Proteomes" id="UP000245839">
    <property type="component" value="Unassembled WGS sequence"/>
</dbReference>
<name>A0A2Y9AX03_9RHOB</name>
<accession>A0A2Y9AX03</accession>
<feature type="compositionally biased region" description="Low complexity" evidence="1">
    <location>
        <begin position="150"/>
        <end position="173"/>
    </location>
</feature>
<feature type="region of interest" description="Disordered" evidence="1">
    <location>
        <begin position="108"/>
        <end position="372"/>
    </location>
</feature>
<dbReference type="EMBL" id="UETC01000008">
    <property type="protein sequence ID" value="SSA48801.1"/>
    <property type="molecule type" value="Genomic_DNA"/>
</dbReference>
<sequence>MRGGLAGLAASLALHGVIAGLVWLAWPAPPPMPDQAAGRTEMRMGVMQVESQRAAPAPPDAPRAVQAVPQGLRSEGQGVPMRRSEAVAVSGASLADLSDGGAQALEASAPSLAAPRPPVPSGRVEAFAERSDATPPAAIAAPRAPPSAPAPAAGAARPLQAARAAPEPVPAARRAPERVSGRAQTAAAPAAPRVPSTVPEGGARPSRPLPSAPTPPAMPHTETGTALRPAAATIAQSRPATARASAVAAPSPARPSRPVQGDRVRPAAPDPDPAAAAAASGPRAETARPRVTAAAAAPPPSVQTAEAAPPATAAPKAAATSGRVTAAPPPTVAAPSGPMRAAPAAAAAATGEMRPEAVPESAPLPSSAADALRVSSDPAPAISAPPAAAIGASVATLRIDPPGLAALAPDAPTVTAALDWSGAGALQLDAGGLAALRAFLTPEAAQGQAVRDGMAAALEAADCARVRTIFDPETGALALRGHVPDPAAAAPLLAALRDEIGETLPLQDELRVLPDPQCGLLDRLDRLGLPQSEEQLTNPNIVGENAFVREYDFTEGDWFVVELGTPDYPAYLYVDYFDSDGQVLHLTPNAVLPLTRHPAESSVVIGRDDALRLRIAPPFGQDIVVAFAASAPLYDGLRPTSEPAVPYLDWLRTRVAEARAADPGFKGEWVYLFVASRAAQ</sequence>
<proteinExistence type="predicted"/>
<feature type="compositionally biased region" description="Pro residues" evidence="1">
    <location>
        <begin position="207"/>
        <end position="218"/>
    </location>
</feature>
<dbReference type="Pfam" id="PF14326">
    <property type="entry name" value="DUF4384"/>
    <property type="match status" value="1"/>
</dbReference>
<evidence type="ECO:0000259" key="2">
    <source>
        <dbReference type="Pfam" id="PF14326"/>
    </source>
</evidence>
<reference evidence="4 6" key="1">
    <citation type="submission" date="2016-10" db="EMBL/GenBank/DDBJ databases">
        <authorList>
            <person name="Cai Z."/>
        </authorList>
    </citation>
    <scope>NUCLEOTIDE SEQUENCE [LARGE SCALE GENOMIC DNA]</scope>
    <source>
        <strain evidence="4 6">DSM 25227</strain>
    </source>
</reference>
<protein>
    <submittedName>
        <fullName evidence="3">Uncharacterized protein DUF4384</fullName>
    </submittedName>
</protein>
<feature type="compositionally biased region" description="Low complexity" evidence="1">
    <location>
        <begin position="273"/>
        <end position="296"/>
    </location>
</feature>
<feature type="domain" description="DUF4384" evidence="2">
    <location>
        <begin position="568"/>
        <end position="631"/>
    </location>
</feature>
<evidence type="ECO:0000313" key="6">
    <source>
        <dbReference type="Proteomes" id="UP000251571"/>
    </source>
</evidence>
<evidence type="ECO:0000313" key="3">
    <source>
        <dbReference type="EMBL" id="PWJ16564.1"/>
    </source>
</evidence>
<dbReference type="AlphaFoldDB" id="A0A2Y9AX03"/>
<feature type="compositionally biased region" description="Low complexity" evidence="1">
    <location>
        <begin position="133"/>
        <end position="142"/>
    </location>
</feature>
<dbReference type="EMBL" id="QGDJ01000008">
    <property type="protein sequence ID" value="PWJ16564.1"/>
    <property type="molecule type" value="Genomic_DNA"/>
</dbReference>
<organism evidence="4 6">
    <name type="scientific">Jannaschia seohaensis</name>
    <dbReference type="NCBI Taxonomy" id="475081"/>
    <lineage>
        <taxon>Bacteria</taxon>
        <taxon>Pseudomonadati</taxon>
        <taxon>Pseudomonadota</taxon>
        <taxon>Alphaproteobacteria</taxon>
        <taxon>Rhodobacterales</taxon>
        <taxon>Roseobacteraceae</taxon>
        <taxon>Jannaschia</taxon>
    </lineage>
</organism>